<proteinExistence type="predicted"/>
<accession>F5RQN3</accession>
<gene>
    <name evidence="1" type="ORF">HMPREF9081_2554</name>
</gene>
<organism evidence="1 2">
    <name type="scientific">Centipeda periodontii DSM 2778</name>
    <dbReference type="NCBI Taxonomy" id="888060"/>
    <lineage>
        <taxon>Bacteria</taxon>
        <taxon>Bacillati</taxon>
        <taxon>Bacillota</taxon>
        <taxon>Negativicutes</taxon>
        <taxon>Selenomonadales</taxon>
        <taxon>Selenomonadaceae</taxon>
        <taxon>Centipeda</taxon>
    </lineage>
</organism>
<dbReference type="AlphaFoldDB" id="F5RQN3"/>
<keyword evidence="2" id="KW-1185">Reference proteome</keyword>
<dbReference type="HOGENOM" id="CLU_3137028_0_0_9"/>
<dbReference type="eggNOG" id="ENOG50332MQ">
    <property type="taxonomic scope" value="Bacteria"/>
</dbReference>
<dbReference type="EMBL" id="AFHQ01000063">
    <property type="protein sequence ID" value="EGK56654.1"/>
    <property type="molecule type" value="Genomic_DNA"/>
</dbReference>
<comment type="caution">
    <text evidence="1">The sequence shown here is derived from an EMBL/GenBank/DDBJ whole genome shotgun (WGS) entry which is preliminary data.</text>
</comment>
<evidence type="ECO:0000313" key="2">
    <source>
        <dbReference type="Proteomes" id="UP000004067"/>
    </source>
</evidence>
<dbReference type="Proteomes" id="UP000004067">
    <property type="component" value="Unassembled WGS sequence"/>
</dbReference>
<name>F5RQN3_9FIRM</name>
<reference evidence="1 2" key="1">
    <citation type="submission" date="2011-04" db="EMBL/GenBank/DDBJ databases">
        <authorList>
            <person name="Muzny D."/>
            <person name="Qin X."/>
            <person name="Deng J."/>
            <person name="Jiang H."/>
            <person name="Liu Y."/>
            <person name="Qu J."/>
            <person name="Song X.-Z."/>
            <person name="Zhang L."/>
            <person name="Thornton R."/>
            <person name="Coyle M."/>
            <person name="Francisco L."/>
            <person name="Jackson L."/>
            <person name="Javaid M."/>
            <person name="Korchina V."/>
            <person name="Kovar C."/>
            <person name="Mata R."/>
            <person name="Mathew T."/>
            <person name="Ngo R."/>
            <person name="Nguyen L."/>
            <person name="Nguyen N."/>
            <person name="Okwuonu G."/>
            <person name="Ongeri F."/>
            <person name="Pham C."/>
            <person name="Simmons D."/>
            <person name="Wilczek-Boney K."/>
            <person name="Hale W."/>
            <person name="Jakkamsetti A."/>
            <person name="Pham P."/>
            <person name="Ruth R."/>
            <person name="San Lucas F."/>
            <person name="Warren J."/>
            <person name="Zhang J."/>
            <person name="Zhao Z."/>
            <person name="Zhou C."/>
            <person name="Zhu D."/>
            <person name="Lee S."/>
            <person name="Bess C."/>
            <person name="Blankenburg K."/>
            <person name="Forbes L."/>
            <person name="Fu Q."/>
            <person name="Gubbala S."/>
            <person name="Hirani K."/>
            <person name="Jayaseelan J.C."/>
            <person name="Lara F."/>
            <person name="Munidasa M."/>
            <person name="Palculict T."/>
            <person name="Patil S."/>
            <person name="Pu L.-L."/>
            <person name="Saada N."/>
            <person name="Tang L."/>
            <person name="Weissenberger G."/>
            <person name="Zhu Y."/>
            <person name="Hemphill L."/>
            <person name="Shang Y."/>
            <person name="Youmans B."/>
            <person name="Ayvaz T."/>
            <person name="Ross M."/>
            <person name="Santibanez J."/>
            <person name="Aqrawi P."/>
            <person name="Gross S."/>
            <person name="Joshi V."/>
            <person name="Fowler G."/>
            <person name="Nazareth L."/>
            <person name="Reid J."/>
            <person name="Worley K."/>
            <person name="Petrosino J."/>
            <person name="Highlander S."/>
            <person name="Gibbs R."/>
        </authorList>
    </citation>
    <scope>NUCLEOTIDE SEQUENCE [LARGE SCALE GENOMIC DNA]</scope>
    <source>
        <strain evidence="1 2">DSM 2778</strain>
    </source>
</reference>
<evidence type="ECO:0000313" key="1">
    <source>
        <dbReference type="EMBL" id="EGK56654.1"/>
    </source>
</evidence>
<protein>
    <submittedName>
        <fullName evidence="1">Uncharacterized protein</fullName>
    </submittedName>
</protein>
<sequence length="59" mass="6836">MLRQACAHCGRFPTAASRRSLGRVSVPMWPFILSDRLLIVALVSRYLTNQLIRRRPIDR</sequence>